<dbReference type="Pfam" id="PF20248">
    <property type="entry name" value="DUF6603"/>
    <property type="match status" value="1"/>
</dbReference>
<protein>
    <recommendedName>
        <fullName evidence="2">DUF6603 domain-containing protein</fullName>
    </recommendedName>
</protein>
<gene>
    <name evidence="3" type="ORF">GCM10023185_33240</name>
</gene>
<feature type="region of interest" description="Disordered" evidence="1">
    <location>
        <begin position="371"/>
        <end position="400"/>
    </location>
</feature>
<keyword evidence="4" id="KW-1185">Reference proteome</keyword>
<reference evidence="4" key="1">
    <citation type="journal article" date="2019" name="Int. J. Syst. Evol. Microbiol.">
        <title>The Global Catalogue of Microorganisms (GCM) 10K type strain sequencing project: providing services to taxonomists for standard genome sequencing and annotation.</title>
        <authorList>
            <consortium name="The Broad Institute Genomics Platform"/>
            <consortium name="The Broad Institute Genome Sequencing Center for Infectious Disease"/>
            <person name="Wu L."/>
            <person name="Ma J."/>
        </authorList>
    </citation>
    <scope>NUCLEOTIDE SEQUENCE [LARGE SCALE GENOMIC DNA]</scope>
    <source>
        <strain evidence="4">JCM 17923</strain>
    </source>
</reference>
<evidence type="ECO:0000256" key="1">
    <source>
        <dbReference type="SAM" id="MobiDB-lite"/>
    </source>
</evidence>
<sequence length="514" mass="55657">MRAILPNEQAPILRLRADFLGVVDFGAKRVSFDASLVDSRVLQFALTGDAAFRLYQGNNPVFLLTSGGFHPSFQPPANADLPTLRRLTLALAQGNDFRLTLSSYVAITANTVQFGSRLDLYVNLPGSYYIAGFLSFDALFQFNPFRIAVQVAAGVAIKKGNSTKLSIHLRLNVTGPAPWHIDGEGSFKILFFKIKFRVNRTFGQGAAPQPLPDTDVRRLLLDALRDPKSWEVQVPAVRPANLVVLRAETDPEKLLVDPGGALSVRQRVVPLAYRLERFGNTRPTPGNEFNISSATVGATNPLPVQGSSLEYLNDHFAPGQFRTMSDQQKLSAPSFQSMRSGIRLGLVDGLSGGSFVTRTVQYEVRIAHSAPATTAGRSASSSNGTATEEGTTTFAAGGGAGETQVTALPRITFPDQLSRRLARNGAVGRTARSYEQRRPSRKAPDKVFWDEDTYAVVSVRDLLPHVATPFPNEASATQYMADAMAAAPELTDELQVIPSYQLPASVTSSNVAFA</sequence>
<accession>A0ABP8IN77</accession>
<comment type="caution">
    <text evidence="3">The sequence shown here is derived from an EMBL/GenBank/DDBJ whole genome shotgun (WGS) entry which is preliminary data.</text>
</comment>
<name>A0ABP8IN77_9BACT</name>
<feature type="domain" description="DUF6603" evidence="2">
    <location>
        <begin position="2"/>
        <end position="327"/>
    </location>
</feature>
<evidence type="ECO:0000313" key="3">
    <source>
        <dbReference type="EMBL" id="GAA4364060.1"/>
    </source>
</evidence>
<dbReference type="EMBL" id="BAABGZ010000070">
    <property type="protein sequence ID" value="GAA4364060.1"/>
    <property type="molecule type" value="Genomic_DNA"/>
</dbReference>
<organism evidence="3 4">
    <name type="scientific">Hymenobacter saemangeumensis</name>
    <dbReference type="NCBI Taxonomy" id="1084522"/>
    <lineage>
        <taxon>Bacteria</taxon>
        <taxon>Pseudomonadati</taxon>
        <taxon>Bacteroidota</taxon>
        <taxon>Cytophagia</taxon>
        <taxon>Cytophagales</taxon>
        <taxon>Hymenobacteraceae</taxon>
        <taxon>Hymenobacter</taxon>
    </lineage>
</organism>
<dbReference type="Proteomes" id="UP001501153">
    <property type="component" value="Unassembled WGS sequence"/>
</dbReference>
<feature type="compositionally biased region" description="Low complexity" evidence="1">
    <location>
        <begin position="384"/>
        <end position="395"/>
    </location>
</feature>
<evidence type="ECO:0000259" key="2">
    <source>
        <dbReference type="Pfam" id="PF20248"/>
    </source>
</evidence>
<feature type="compositionally biased region" description="Polar residues" evidence="1">
    <location>
        <begin position="371"/>
        <end position="383"/>
    </location>
</feature>
<proteinExistence type="predicted"/>
<dbReference type="InterPro" id="IPR046538">
    <property type="entry name" value="DUF6603"/>
</dbReference>
<evidence type="ECO:0000313" key="4">
    <source>
        <dbReference type="Proteomes" id="UP001501153"/>
    </source>
</evidence>